<gene>
    <name evidence="2" type="ORF">SAMN02194393_02728</name>
</gene>
<feature type="region of interest" description="Disordered" evidence="1">
    <location>
        <begin position="1"/>
        <end position="29"/>
    </location>
</feature>
<protein>
    <submittedName>
        <fullName evidence="2">Uncharacterized protein</fullName>
    </submittedName>
</protein>
<evidence type="ECO:0000313" key="2">
    <source>
        <dbReference type="EMBL" id="SKC73452.1"/>
    </source>
</evidence>
<dbReference type="Proteomes" id="UP000190285">
    <property type="component" value="Unassembled WGS sequence"/>
</dbReference>
<accession>A0A1T5LBS9</accession>
<keyword evidence="3" id="KW-1185">Reference proteome</keyword>
<dbReference type="STRING" id="36842.SAMN02194393_02728"/>
<feature type="compositionally biased region" description="Basic and acidic residues" evidence="1">
    <location>
        <begin position="9"/>
        <end position="21"/>
    </location>
</feature>
<organism evidence="2 3">
    <name type="scientific">Maledivibacter halophilus</name>
    <dbReference type="NCBI Taxonomy" id="36842"/>
    <lineage>
        <taxon>Bacteria</taxon>
        <taxon>Bacillati</taxon>
        <taxon>Bacillota</taxon>
        <taxon>Clostridia</taxon>
        <taxon>Peptostreptococcales</taxon>
        <taxon>Caminicellaceae</taxon>
        <taxon>Maledivibacter</taxon>
    </lineage>
</organism>
<name>A0A1T5LBS9_9FIRM</name>
<evidence type="ECO:0000256" key="1">
    <source>
        <dbReference type="SAM" id="MobiDB-lite"/>
    </source>
</evidence>
<sequence length="44" mass="5124">MNDLMFQDESDREKTVNDEKTKRTKLPKTSVIQRLKQSLSAILS</sequence>
<proteinExistence type="predicted"/>
<reference evidence="3" key="1">
    <citation type="submission" date="2017-02" db="EMBL/GenBank/DDBJ databases">
        <authorList>
            <person name="Varghese N."/>
            <person name="Submissions S."/>
        </authorList>
    </citation>
    <scope>NUCLEOTIDE SEQUENCE [LARGE SCALE GENOMIC DNA]</scope>
    <source>
        <strain evidence="3">M1</strain>
    </source>
</reference>
<dbReference type="EMBL" id="FUZT01000006">
    <property type="protein sequence ID" value="SKC73452.1"/>
    <property type="molecule type" value="Genomic_DNA"/>
</dbReference>
<dbReference type="AlphaFoldDB" id="A0A1T5LBS9"/>
<evidence type="ECO:0000313" key="3">
    <source>
        <dbReference type="Proteomes" id="UP000190285"/>
    </source>
</evidence>